<dbReference type="GO" id="GO:0032259">
    <property type="term" value="P:methylation"/>
    <property type="evidence" value="ECO:0007669"/>
    <property type="project" value="UniProtKB-KW"/>
</dbReference>
<dbReference type="Gene3D" id="3.40.50.150">
    <property type="entry name" value="Vaccinia Virus protein VP39"/>
    <property type="match status" value="1"/>
</dbReference>
<dbReference type="PANTHER" id="PTHR43591">
    <property type="entry name" value="METHYLTRANSFERASE"/>
    <property type="match status" value="1"/>
</dbReference>
<evidence type="ECO:0000313" key="2">
    <source>
        <dbReference type="EMBL" id="TEB38699.1"/>
    </source>
</evidence>
<reference evidence="2 3" key="1">
    <citation type="journal article" date="2019" name="Nat. Ecol. Evol.">
        <title>Megaphylogeny resolves global patterns of mushroom evolution.</title>
        <authorList>
            <person name="Varga T."/>
            <person name="Krizsan K."/>
            <person name="Foldi C."/>
            <person name="Dima B."/>
            <person name="Sanchez-Garcia M."/>
            <person name="Sanchez-Ramirez S."/>
            <person name="Szollosi G.J."/>
            <person name="Szarkandi J.G."/>
            <person name="Papp V."/>
            <person name="Albert L."/>
            <person name="Andreopoulos W."/>
            <person name="Angelini C."/>
            <person name="Antonin V."/>
            <person name="Barry K.W."/>
            <person name="Bougher N.L."/>
            <person name="Buchanan P."/>
            <person name="Buyck B."/>
            <person name="Bense V."/>
            <person name="Catcheside P."/>
            <person name="Chovatia M."/>
            <person name="Cooper J."/>
            <person name="Damon W."/>
            <person name="Desjardin D."/>
            <person name="Finy P."/>
            <person name="Geml J."/>
            <person name="Haridas S."/>
            <person name="Hughes K."/>
            <person name="Justo A."/>
            <person name="Karasinski D."/>
            <person name="Kautmanova I."/>
            <person name="Kiss B."/>
            <person name="Kocsube S."/>
            <person name="Kotiranta H."/>
            <person name="LaButti K.M."/>
            <person name="Lechner B.E."/>
            <person name="Liimatainen K."/>
            <person name="Lipzen A."/>
            <person name="Lukacs Z."/>
            <person name="Mihaltcheva S."/>
            <person name="Morgado L.N."/>
            <person name="Niskanen T."/>
            <person name="Noordeloos M.E."/>
            <person name="Ohm R.A."/>
            <person name="Ortiz-Santana B."/>
            <person name="Ovrebo C."/>
            <person name="Racz N."/>
            <person name="Riley R."/>
            <person name="Savchenko A."/>
            <person name="Shiryaev A."/>
            <person name="Soop K."/>
            <person name="Spirin V."/>
            <person name="Szebenyi C."/>
            <person name="Tomsovsky M."/>
            <person name="Tulloss R.E."/>
            <person name="Uehling J."/>
            <person name="Grigoriev I.V."/>
            <person name="Vagvolgyi C."/>
            <person name="Papp T."/>
            <person name="Martin F.M."/>
            <person name="Miettinen O."/>
            <person name="Hibbett D.S."/>
            <person name="Nagy L.G."/>
        </authorList>
    </citation>
    <scope>NUCLEOTIDE SEQUENCE [LARGE SCALE GENOMIC DNA]</scope>
    <source>
        <strain evidence="2 3">FP101781</strain>
    </source>
</reference>
<dbReference type="Proteomes" id="UP000298030">
    <property type="component" value="Unassembled WGS sequence"/>
</dbReference>
<evidence type="ECO:0000256" key="1">
    <source>
        <dbReference type="SAM" id="MobiDB-lite"/>
    </source>
</evidence>
<comment type="caution">
    <text evidence="2">The sequence shown here is derived from an EMBL/GenBank/DDBJ whole genome shotgun (WGS) entry which is preliminary data.</text>
</comment>
<organism evidence="2 3">
    <name type="scientific">Coprinellus micaceus</name>
    <name type="common">Glistening ink-cap mushroom</name>
    <name type="synonym">Coprinus micaceus</name>
    <dbReference type="NCBI Taxonomy" id="71717"/>
    <lineage>
        <taxon>Eukaryota</taxon>
        <taxon>Fungi</taxon>
        <taxon>Dikarya</taxon>
        <taxon>Basidiomycota</taxon>
        <taxon>Agaricomycotina</taxon>
        <taxon>Agaricomycetes</taxon>
        <taxon>Agaricomycetidae</taxon>
        <taxon>Agaricales</taxon>
        <taxon>Agaricineae</taxon>
        <taxon>Psathyrellaceae</taxon>
        <taxon>Coprinellus</taxon>
    </lineage>
</organism>
<name>A0A4Y7TYP3_COPMI</name>
<evidence type="ECO:0000313" key="3">
    <source>
        <dbReference type="Proteomes" id="UP000298030"/>
    </source>
</evidence>
<dbReference type="CDD" id="cd02440">
    <property type="entry name" value="AdoMet_MTases"/>
    <property type="match status" value="1"/>
</dbReference>
<dbReference type="STRING" id="71717.A0A4Y7TYP3"/>
<protein>
    <submittedName>
        <fullName evidence="2">S-adenosyl-L-methionine-dependent methyltransferase</fullName>
    </submittedName>
</protein>
<dbReference type="OrthoDB" id="2013972at2759"/>
<dbReference type="EMBL" id="QPFP01000002">
    <property type="protein sequence ID" value="TEB38699.1"/>
    <property type="molecule type" value="Genomic_DNA"/>
</dbReference>
<accession>A0A4Y7TYP3</accession>
<dbReference type="SUPFAM" id="SSF53335">
    <property type="entry name" value="S-adenosyl-L-methionine-dependent methyltransferases"/>
    <property type="match status" value="1"/>
</dbReference>
<keyword evidence="3" id="KW-1185">Reference proteome</keyword>
<feature type="compositionally biased region" description="Polar residues" evidence="1">
    <location>
        <begin position="69"/>
        <end position="89"/>
    </location>
</feature>
<dbReference type="Pfam" id="PF13489">
    <property type="entry name" value="Methyltransf_23"/>
    <property type="match status" value="1"/>
</dbReference>
<keyword evidence="2" id="KW-0489">Methyltransferase</keyword>
<dbReference type="PANTHER" id="PTHR43591:SF24">
    <property type="entry name" value="2-METHOXY-6-POLYPRENYL-1,4-BENZOQUINOL METHYLASE, MITOCHONDRIAL"/>
    <property type="match status" value="1"/>
</dbReference>
<gene>
    <name evidence="2" type="ORF">FA13DRAFT_1724629</name>
</gene>
<proteinExistence type="predicted"/>
<dbReference type="GO" id="GO:0008168">
    <property type="term" value="F:methyltransferase activity"/>
    <property type="evidence" value="ECO:0007669"/>
    <property type="project" value="UniProtKB-KW"/>
</dbReference>
<sequence length="449" mass="51131">MLAGPDRDLLFLALSFSSSPSQPLHLRPYTMPGYNTLGYYDPYDFSDNSDSDEEDHMDQDVNMDIQSNDGVESQRSFRTRSSQPNSSVHSAGPSFKAMTEASHPSSYTSYERTNQDSQSRSPSPASVISLTDSLQTHIYRQEFGRGLNNYCDVYRLPADDEEWLRLEKQHQMFIEIMGAKYPPDMREIMNSVIPGEKKVLDLGCGNGAWIRDVARDFPFCEGLAVDLVPIRDARNLPPNVRSEVDDVNLGLDHFYGQFDVVHARLISSGVKDYQLLIERISRILKPGALVELAEFDFTIYNRFRQRIKVDLDAPVGPPYWSRFMAHMNRAVKSSGGDTDAASHLWKWVTTHGAFENITYRDVWIPTIPGNDEMYAEHVYSMIRDDISAFLRSGKPLLLGHGVSEQELDIIEQCSLRELNHSDEPQYTRLQCIWATKRYDYVVLDNGADV</sequence>
<keyword evidence="2" id="KW-0808">Transferase</keyword>
<feature type="region of interest" description="Disordered" evidence="1">
    <location>
        <begin position="69"/>
        <end position="127"/>
    </location>
</feature>
<dbReference type="AlphaFoldDB" id="A0A4Y7TYP3"/>
<feature type="compositionally biased region" description="Polar residues" evidence="1">
    <location>
        <begin position="102"/>
        <end position="127"/>
    </location>
</feature>
<dbReference type="InterPro" id="IPR029063">
    <property type="entry name" value="SAM-dependent_MTases_sf"/>
</dbReference>